<name>K3Y1C2_SETIT</name>
<comment type="similarity">
    <text evidence="3">Belongs to the complex I NDUFB3 subunit family.</text>
</comment>
<evidence type="ECO:0000256" key="12">
    <source>
        <dbReference type="SAM" id="Phobius"/>
    </source>
</evidence>
<dbReference type="STRING" id="4555.K3Y1C2"/>
<keyword evidence="7" id="KW-0999">Mitochondrion inner membrane</keyword>
<evidence type="ECO:0000313" key="14">
    <source>
        <dbReference type="EnsemblPlants" id="KQL10292"/>
    </source>
</evidence>
<evidence type="ECO:0000256" key="1">
    <source>
        <dbReference type="ARBA" id="ARBA00003195"/>
    </source>
</evidence>
<evidence type="ECO:0000256" key="8">
    <source>
        <dbReference type="ARBA" id="ARBA00022982"/>
    </source>
</evidence>
<feature type="transmembrane region" description="Helical" evidence="12">
    <location>
        <begin position="87"/>
        <end position="107"/>
    </location>
</feature>
<evidence type="ECO:0008006" key="16">
    <source>
        <dbReference type="Google" id="ProtNLM"/>
    </source>
</evidence>
<protein>
    <recommendedName>
        <fullName evidence="16">NADH dehydrogenase [ubiquinone] 1 beta subcomplex subunit 3</fullName>
    </recommendedName>
</protein>
<gene>
    <name evidence="13" type="ORF">SETIT_4G122100v2</name>
</gene>
<evidence type="ECO:0000313" key="15">
    <source>
        <dbReference type="Proteomes" id="UP000004995"/>
    </source>
</evidence>
<evidence type="ECO:0000313" key="13">
    <source>
        <dbReference type="EMBL" id="RCV21229.1"/>
    </source>
</evidence>
<dbReference type="PANTHER" id="PTHR15082">
    <property type="entry name" value="NADH-UBIQUINONE OXIDOREDUCTASE B12 SUBUNIT"/>
    <property type="match status" value="1"/>
</dbReference>
<dbReference type="EnsemblPlants" id="KQL10292">
    <property type="protein sequence ID" value="KQL10292"/>
    <property type="gene ID" value="SETIT_007986mg"/>
</dbReference>
<evidence type="ECO:0000256" key="5">
    <source>
        <dbReference type="ARBA" id="ARBA00022660"/>
    </source>
</evidence>
<keyword evidence="5" id="KW-0679">Respiratory chain</keyword>
<keyword evidence="10" id="KW-0496">Mitochondrion</keyword>
<reference evidence="13 15" key="1">
    <citation type="journal article" date="2012" name="Nat. Biotechnol.">
        <title>Reference genome sequence of the model plant Setaria.</title>
        <authorList>
            <person name="Bennetzen J.L."/>
            <person name="Schmutz J."/>
            <person name="Wang H."/>
            <person name="Percifield R."/>
            <person name="Hawkins J."/>
            <person name="Pontaroli A.C."/>
            <person name="Estep M."/>
            <person name="Feng L."/>
            <person name="Vaughn J.N."/>
            <person name="Grimwood J."/>
            <person name="Jenkins J."/>
            <person name="Barry K."/>
            <person name="Lindquist E."/>
            <person name="Hellsten U."/>
            <person name="Deshpande S."/>
            <person name="Wang X."/>
            <person name="Wu X."/>
            <person name="Mitros T."/>
            <person name="Triplett J."/>
            <person name="Yang X."/>
            <person name="Ye C.Y."/>
            <person name="Mauro-Herrera M."/>
            <person name="Wang L."/>
            <person name="Li P."/>
            <person name="Sharma M."/>
            <person name="Sharma R."/>
            <person name="Ronald P.C."/>
            <person name="Panaud O."/>
            <person name="Kellogg E.A."/>
            <person name="Brutnell T.P."/>
            <person name="Doust A.N."/>
            <person name="Tuskan G.A."/>
            <person name="Rokhsar D."/>
            <person name="Devos K.M."/>
        </authorList>
    </citation>
    <scope>NUCLEOTIDE SEQUENCE [LARGE SCALE GENOMIC DNA]</scope>
    <source>
        <strain evidence="15">cv. Yugu1</strain>
        <strain evidence="13">Yugu1</strain>
    </source>
</reference>
<dbReference type="HOGENOM" id="CLU_2019228_0_0_1"/>
<dbReference type="PANTHER" id="PTHR15082:SF2">
    <property type="entry name" value="NADH DEHYDROGENASE [UBIQUINONE] 1 BETA SUBCOMPLEX SUBUNIT 3"/>
    <property type="match status" value="1"/>
</dbReference>
<evidence type="ECO:0000256" key="2">
    <source>
        <dbReference type="ARBA" id="ARBA00004298"/>
    </source>
</evidence>
<organism evidence="13">
    <name type="scientific">Setaria italica</name>
    <name type="common">Foxtail millet</name>
    <name type="synonym">Panicum italicum</name>
    <dbReference type="NCBI Taxonomy" id="4555"/>
    <lineage>
        <taxon>Eukaryota</taxon>
        <taxon>Viridiplantae</taxon>
        <taxon>Streptophyta</taxon>
        <taxon>Embryophyta</taxon>
        <taxon>Tracheophyta</taxon>
        <taxon>Spermatophyta</taxon>
        <taxon>Magnoliopsida</taxon>
        <taxon>Liliopsida</taxon>
        <taxon>Poales</taxon>
        <taxon>Poaceae</taxon>
        <taxon>PACMAD clade</taxon>
        <taxon>Panicoideae</taxon>
        <taxon>Panicodae</taxon>
        <taxon>Paniceae</taxon>
        <taxon>Cenchrinae</taxon>
        <taxon>Setaria</taxon>
    </lineage>
</organism>
<evidence type="ECO:0000256" key="4">
    <source>
        <dbReference type="ARBA" id="ARBA00022448"/>
    </source>
</evidence>
<accession>K3Y1C2</accession>
<evidence type="ECO:0000256" key="7">
    <source>
        <dbReference type="ARBA" id="ARBA00022792"/>
    </source>
</evidence>
<evidence type="ECO:0000256" key="11">
    <source>
        <dbReference type="ARBA" id="ARBA00023136"/>
    </source>
</evidence>
<dbReference type="Pfam" id="PF08122">
    <property type="entry name" value="NDUF_B12"/>
    <property type="match status" value="1"/>
</dbReference>
<keyword evidence="8" id="KW-0249">Electron transport</keyword>
<reference evidence="14" key="3">
    <citation type="submission" date="2018-08" db="UniProtKB">
        <authorList>
            <consortium name="EnsemblPlants"/>
        </authorList>
    </citation>
    <scope>IDENTIFICATION</scope>
    <source>
        <strain evidence="14">Yugu1</strain>
    </source>
</reference>
<dbReference type="EMBL" id="AGNK02002358">
    <property type="status" value="NOT_ANNOTATED_CDS"/>
    <property type="molecule type" value="Genomic_DNA"/>
</dbReference>
<evidence type="ECO:0000256" key="10">
    <source>
        <dbReference type="ARBA" id="ARBA00023128"/>
    </source>
</evidence>
<dbReference type="AlphaFoldDB" id="K3Y1C2"/>
<dbReference type="Gramene" id="KQL10292">
    <property type="protein sequence ID" value="KQL10292"/>
    <property type="gene ID" value="SETIT_007986mg"/>
</dbReference>
<dbReference type="GO" id="GO:0045271">
    <property type="term" value="C:respiratory chain complex I"/>
    <property type="evidence" value="ECO:0000318"/>
    <property type="project" value="GO_Central"/>
</dbReference>
<evidence type="ECO:0000256" key="3">
    <source>
        <dbReference type="ARBA" id="ARBA00005667"/>
    </source>
</evidence>
<keyword evidence="9 12" id="KW-1133">Transmembrane helix</keyword>
<reference evidence="13" key="2">
    <citation type="submission" date="2015-07" db="EMBL/GenBank/DDBJ databases">
        <authorList>
            <person name="Noorani M."/>
        </authorList>
    </citation>
    <scope>NUCLEOTIDE SEQUENCE</scope>
    <source>
        <strain evidence="13">Yugu1</strain>
    </source>
</reference>
<keyword evidence="4" id="KW-0813">Transport</keyword>
<keyword evidence="11 12" id="KW-0472">Membrane</keyword>
<dbReference type="OrthoDB" id="521512at2759"/>
<dbReference type="GO" id="GO:0005743">
    <property type="term" value="C:mitochondrial inner membrane"/>
    <property type="evidence" value="ECO:0007669"/>
    <property type="project" value="UniProtKB-SubCell"/>
</dbReference>
<comment type="function">
    <text evidence="1">Accessory subunit of the mitochondrial membrane respiratory chain NADH dehydrogenase (Complex I), that is believed not to be involved in catalysis. Complex I functions in the transfer of electrons from NADH to the respiratory chain. The immediate electron acceptor for the enzyme is believed to be ubiquinone.</text>
</comment>
<sequence>MTNLGGGDEAAEPGLDALLGDVLVEGVPSAPTEVVDDARELLLGADLERLERGLGRGDGGGERTRRQGEFFRRRYEWMRRPIVGNQLRHATPGLGIAIVAFGIYLIGEAAYNRVYRPSGDHHH</sequence>
<dbReference type="EMBL" id="CM003531">
    <property type="protein sequence ID" value="RCV21229.1"/>
    <property type="molecule type" value="Genomic_DNA"/>
</dbReference>
<dbReference type="InterPro" id="IPR012576">
    <property type="entry name" value="NDUFB3"/>
</dbReference>
<evidence type="ECO:0000256" key="9">
    <source>
        <dbReference type="ARBA" id="ARBA00022989"/>
    </source>
</evidence>
<dbReference type="GO" id="GO:0022900">
    <property type="term" value="P:electron transport chain"/>
    <property type="evidence" value="ECO:0007669"/>
    <property type="project" value="InterPro"/>
</dbReference>
<evidence type="ECO:0000256" key="6">
    <source>
        <dbReference type="ARBA" id="ARBA00022692"/>
    </source>
</evidence>
<dbReference type="Proteomes" id="UP000004995">
    <property type="component" value="Unassembled WGS sequence"/>
</dbReference>
<keyword evidence="6 12" id="KW-0812">Transmembrane</keyword>
<comment type="subcellular location">
    <subcellularLocation>
        <location evidence="2">Mitochondrion inner membrane</location>
        <topology evidence="2">Single-pass membrane protein</topology>
        <orientation evidence="2">Matrix side</orientation>
    </subcellularLocation>
</comment>
<proteinExistence type="inferred from homology"/>
<keyword evidence="15" id="KW-1185">Reference proteome</keyword>